<reference evidence="2 3" key="1">
    <citation type="submission" date="2018-05" db="EMBL/GenBank/DDBJ databases">
        <title>Lujinxingia marina gen. nov. sp. nov., a new facultative anaerobic member of the class Deltaproteobacteria, and proposal of Lujinxingaceae fam. nov.</title>
        <authorList>
            <person name="Li C.-M."/>
        </authorList>
    </citation>
    <scope>NUCLEOTIDE SEQUENCE [LARGE SCALE GENOMIC DNA]</scope>
    <source>
        <strain evidence="2 3">B210</strain>
    </source>
</reference>
<dbReference type="AlphaFoldDB" id="A0A328C637"/>
<dbReference type="RefSeq" id="WP_111729497.1">
    <property type="nucleotide sequence ID" value="NZ_QHKO01000003.1"/>
</dbReference>
<proteinExistence type="predicted"/>
<evidence type="ECO:0000313" key="2">
    <source>
        <dbReference type="EMBL" id="RAL22969.1"/>
    </source>
</evidence>
<keyword evidence="3" id="KW-1185">Reference proteome</keyword>
<dbReference type="Proteomes" id="UP000249169">
    <property type="component" value="Unassembled WGS sequence"/>
</dbReference>
<evidence type="ECO:0000256" key="1">
    <source>
        <dbReference type="SAM" id="MobiDB-lite"/>
    </source>
</evidence>
<name>A0A328C637_9DELT</name>
<dbReference type="EMBL" id="QHKO01000003">
    <property type="protein sequence ID" value="RAL22969.1"/>
    <property type="molecule type" value="Genomic_DNA"/>
</dbReference>
<gene>
    <name evidence="2" type="ORF">DL240_08745</name>
</gene>
<accession>A0A328C637</accession>
<organism evidence="2 3">
    <name type="scientific">Lujinxingia litoralis</name>
    <dbReference type="NCBI Taxonomy" id="2211119"/>
    <lineage>
        <taxon>Bacteria</taxon>
        <taxon>Deltaproteobacteria</taxon>
        <taxon>Bradymonadales</taxon>
        <taxon>Lujinxingiaceae</taxon>
        <taxon>Lujinxingia</taxon>
    </lineage>
</organism>
<feature type="region of interest" description="Disordered" evidence="1">
    <location>
        <begin position="171"/>
        <end position="213"/>
    </location>
</feature>
<comment type="caution">
    <text evidence="2">The sequence shown here is derived from an EMBL/GenBank/DDBJ whole genome shotgun (WGS) entry which is preliminary data.</text>
</comment>
<protein>
    <submittedName>
        <fullName evidence="2">Uncharacterized protein</fullName>
    </submittedName>
</protein>
<dbReference type="OrthoDB" id="5504826at2"/>
<sequence>MTSINGSGGVQTQPANYEPIDMDRVKSDVVAHVETAEQAYLGRVADLEAQIAANPRSSEAIQMKREIMQLEEAFKAMSYEVTNYNTTHGELTHIRESSHQRPIGELLTIIDRFLQEIEVSYVEHGAMSGAEGESGDRLDLSKLKLRAPFYEGTVTRADGFDFPRASLIGAGSKTGGAESPAADAGGVKEPGDTGGVKEPGDTEEAKGSGGAEGAYDYDRMVTLLANDPQGFMEELRSIEDPKERAAIMSLVQNELQQINQLFSIVSQFSQVMHDTSKAIIGNLRV</sequence>
<evidence type="ECO:0000313" key="3">
    <source>
        <dbReference type="Proteomes" id="UP000249169"/>
    </source>
</evidence>